<keyword evidence="2" id="KW-1185">Reference proteome</keyword>
<protein>
    <submittedName>
        <fullName evidence="1">Uncharacterized protein</fullName>
    </submittedName>
</protein>
<proteinExistence type="predicted"/>
<dbReference type="AlphaFoldDB" id="A0A839N6I4"/>
<reference evidence="1 2" key="1">
    <citation type="submission" date="2020-08" db="EMBL/GenBank/DDBJ databases">
        <title>Sequencing the genomes of 1000 actinobacteria strains.</title>
        <authorList>
            <person name="Klenk H.-P."/>
        </authorList>
    </citation>
    <scope>NUCLEOTIDE SEQUENCE [LARGE SCALE GENOMIC DNA]</scope>
    <source>
        <strain evidence="1 2">DSM 105369</strain>
    </source>
</reference>
<evidence type="ECO:0000313" key="1">
    <source>
        <dbReference type="EMBL" id="MBB2891673.1"/>
    </source>
</evidence>
<dbReference type="Proteomes" id="UP000559182">
    <property type="component" value="Unassembled WGS sequence"/>
</dbReference>
<name>A0A839N6I4_9MICO</name>
<evidence type="ECO:0000313" key="2">
    <source>
        <dbReference type="Proteomes" id="UP000559182"/>
    </source>
</evidence>
<organism evidence="1 2">
    <name type="scientific">Flexivirga oryzae</name>
    <dbReference type="NCBI Taxonomy" id="1794944"/>
    <lineage>
        <taxon>Bacteria</taxon>
        <taxon>Bacillati</taxon>
        <taxon>Actinomycetota</taxon>
        <taxon>Actinomycetes</taxon>
        <taxon>Micrococcales</taxon>
        <taxon>Dermacoccaceae</taxon>
        <taxon>Flexivirga</taxon>
    </lineage>
</organism>
<dbReference type="EMBL" id="JACHVQ010000001">
    <property type="protein sequence ID" value="MBB2891673.1"/>
    <property type="molecule type" value="Genomic_DNA"/>
</dbReference>
<comment type="caution">
    <text evidence="1">The sequence shown here is derived from an EMBL/GenBank/DDBJ whole genome shotgun (WGS) entry which is preliminary data.</text>
</comment>
<accession>A0A839N6I4</accession>
<gene>
    <name evidence="1" type="ORF">FHU39_001657</name>
</gene>
<sequence>MSQMSIASCTSWQRMRFASQLVGITTGEPSSNWFTHVPAELGRAMCFDSSYLCADNLHYVKYQSAYRIRRAIRGAAVLCPARCLNEGPGPIRWDLIAQQYDQMIKYDTTERPRSVRRRLYRLKNMDSRRPGVTAPQRGQIVASGRLCVSEFGTLGHADAVHVQFPPQPPRHGANPVAPAPGLASLAMHVRTVSGAATTNRATAEVDVGFVPACAVLARASESIFD</sequence>